<protein>
    <submittedName>
        <fullName evidence="2">Uncharacterized protein</fullName>
    </submittedName>
</protein>
<name>A0A0G1KVX6_UNCK3</name>
<accession>A0A0G1KVX6</accession>
<feature type="transmembrane region" description="Helical" evidence="1">
    <location>
        <begin position="105"/>
        <end position="135"/>
    </location>
</feature>
<feature type="transmembrane region" description="Helical" evidence="1">
    <location>
        <begin position="6"/>
        <end position="26"/>
    </location>
</feature>
<dbReference type="Proteomes" id="UP000034752">
    <property type="component" value="Unassembled WGS sequence"/>
</dbReference>
<reference evidence="2 3" key="1">
    <citation type="journal article" date="2015" name="Nature">
        <title>rRNA introns, odd ribosomes, and small enigmatic genomes across a large radiation of phyla.</title>
        <authorList>
            <person name="Brown C.T."/>
            <person name="Hug L.A."/>
            <person name="Thomas B.C."/>
            <person name="Sharon I."/>
            <person name="Castelle C.J."/>
            <person name="Singh A."/>
            <person name="Wilkins M.J."/>
            <person name="Williams K.H."/>
            <person name="Banfield J.F."/>
        </authorList>
    </citation>
    <scope>NUCLEOTIDE SEQUENCE [LARGE SCALE GENOMIC DNA]</scope>
</reference>
<gene>
    <name evidence="2" type="ORF">VE96_C0022G0006</name>
</gene>
<evidence type="ECO:0000313" key="2">
    <source>
        <dbReference type="EMBL" id="KKT52074.1"/>
    </source>
</evidence>
<dbReference type="AlphaFoldDB" id="A0A0G1KVX6"/>
<dbReference type="EMBL" id="LCIJ01000022">
    <property type="protein sequence ID" value="KKT52074.1"/>
    <property type="molecule type" value="Genomic_DNA"/>
</dbReference>
<feature type="transmembrane region" description="Helical" evidence="1">
    <location>
        <begin position="73"/>
        <end position="93"/>
    </location>
</feature>
<evidence type="ECO:0000256" key="1">
    <source>
        <dbReference type="SAM" id="Phobius"/>
    </source>
</evidence>
<proteinExistence type="predicted"/>
<keyword evidence="1" id="KW-0472">Membrane</keyword>
<evidence type="ECO:0000313" key="3">
    <source>
        <dbReference type="Proteomes" id="UP000034752"/>
    </source>
</evidence>
<feature type="transmembrane region" description="Helical" evidence="1">
    <location>
        <begin position="38"/>
        <end position="67"/>
    </location>
</feature>
<comment type="caution">
    <text evidence="2">The sequence shown here is derived from an EMBL/GenBank/DDBJ whole genome shotgun (WGS) entry which is preliminary data.</text>
</comment>
<sequence>MSPELANAIFTLYAGLFILAGSAGYIQRREDPEGLDPAVRALAVINITALLVVATWIVIALGIFFGFSAQMSLWQFVCRYGFLGLIPPLMVAHYEGWPLSEISNFTIVTGVILGALLWFAGFIVWPGWLIMAIIYSRQPQAYEAS</sequence>
<organism evidence="2 3">
    <name type="scientific">candidate division Kazan bacterium GW2011_GWA1_44_22</name>
    <dbReference type="NCBI Taxonomy" id="1620410"/>
    <lineage>
        <taxon>Bacteria</taxon>
        <taxon>Bacteria division Kazan-3B-28</taxon>
    </lineage>
</organism>
<keyword evidence="1" id="KW-0812">Transmembrane</keyword>
<keyword evidence="1" id="KW-1133">Transmembrane helix</keyword>